<organism evidence="1 2">
    <name type="scientific">Trichonephila clavata</name>
    <name type="common">Joro spider</name>
    <name type="synonym">Nephila clavata</name>
    <dbReference type="NCBI Taxonomy" id="2740835"/>
    <lineage>
        <taxon>Eukaryota</taxon>
        <taxon>Metazoa</taxon>
        <taxon>Ecdysozoa</taxon>
        <taxon>Arthropoda</taxon>
        <taxon>Chelicerata</taxon>
        <taxon>Arachnida</taxon>
        <taxon>Araneae</taxon>
        <taxon>Araneomorphae</taxon>
        <taxon>Entelegynae</taxon>
        <taxon>Araneoidea</taxon>
        <taxon>Nephilidae</taxon>
        <taxon>Trichonephila</taxon>
    </lineage>
</organism>
<gene>
    <name evidence="1" type="ORF">TNCT_289611</name>
</gene>
<reference evidence="1" key="1">
    <citation type="submission" date="2020-07" db="EMBL/GenBank/DDBJ databases">
        <title>Multicomponent nature underlies the extraordinary mechanical properties of spider dragline silk.</title>
        <authorList>
            <person name="Kono N."/>
            <person name="Nakamura H."/>
            <person name="Mori M."/>
            <person name="Yoshida Y."/>
            <person name="Ohtoshi R."/>
            <person name="Malay A.D."/>
            <person name="Moran D.A.P."/>
            <person name="Tomita M."/>
            <person name="Numata K."/>
            <person name="Arakawa K."/>
        </authorList>
    </citation>
    <scope>NUCLEOTIDE SEQUENCE</scope>
</reference>
<accession>A0A8X6GJN8</accession>
<evidence type="ECO:0000313" key="2">
    <source>
        <dbReference type="Proteomes" id="UP000887116"/>
    </source>
</evidence>
<dbReference type="Proteomes" id="UP000887116">
    <property type="component" value="Unassembled WGS sequence"/>
</dbReference>
<name>A0A8X6GJN8_TRICU</name>
<protein>
    <submittedName>
        <fullName evidence="1">Uncharacterized protein</fullName>
    </submittedName>
</protein>
<dbReference type="AlphaFoldDB" id="A0A8X6GJN8"/>
<dbReference type="EMBL" id="BMAO01020556">
    <property type="protein sequence ID" value="GFQ68334.1"/>
    <property type="molecule type" value="Genomic_DNA"/>
</dbReference>
<sequence>MSLVSSAAVQNSIFSGFPAGLSCCNVGHPKIASVSTVEEAILVTGTYQPTKKAGVVGNSNSVPQFHDLEDSEG</sequence>
<proteinExistence type="predicted"/>
<keyword evidence="2" id="KW-1185">Reference proteome</keyword>
<evidence type="ECO:0000313" key="1">
    <source>
        <dbReference type="EMBL" id="GFQ68334.1"/>
    </source>
</evidence>
<comment type="caution">
    <text evidence="1">The sequence shown here is derived from an EMBL/GenBank/DDBJ whole genome shotgun (WGS) entry which is preliminary data.</text>
</comment>